<reference evidence="1 2" key="1">
    <citation type="journal article" date="2017" name="Nat. Commun.">
        <title>Genome assembly with in vitro proximity ligation data and whole-genome triplication in lettuce.</title>
        <authorList>
            <person name="Reyes-Chin-Wo S."/>
            <person name="Wang Z."/>
            <person name="Yang X."/>
            <person name="Kozik A."/>
            <person name="Arikit S."/>
            <person name="Song C."/>
            <person name="Xia L."/>
            <person name="Froenicke L."/>
            <person name="Lavelle D.O."/>
            <person name="Truco M.J."/>
            <person name="Xia R."/>
            <person name="Zhu S."/>
            <person name="Xu C."/>
            <person name="Xu H."/>
            <person name="Xu X."/>
            <person name="Cox K."/>
            <person name="Korf I."/>
            <person name="Meyers B.C."/>
            <person name="Michelmore R.W."/>
        </authorList>
    </citation>
    <scope>NUCLEOTIDE SEQUENCE [LARGE SCALE GENOMIC DNA]</scope>
    <source>
        <strain evidence="2">cv. Salinas</strain>
        <tissue evidence="1">Seedlings</tissue>
    </source>
</reference>
<gene>
    <name evidence="1" type="ORF">LSAT_V11C200098130</name>
</gene>
<dbReference type="Proteomes" id="UP000235145">
    <property type="component" value="Unassembled WGS sequence"/>
</dbReference>
<evidence type="ECO:0000313" key="2">
    <source>
        <dbReference type="Proteomes" id="UP000235145"/>
    </source>
</evidence>
<name>A0A9R1WDC4_LACSA</name>
<accession>A0A9R1WDC4</accession>
<proteinExistence type="predicted"/>
<organism evidence="1 2">
    <name type="scientific">Lactuca sativa</name>
    <name type="common">Garden lettuce</name>
    <dbReference type="NCBI Taxonomy" id="4236"/>
    <lineage>
        <taxon>Eukaryota</taxon>
        <taxon>Viridiplantae</taxon>
        <taxon>Streptophyta</taxon>
        <taxon>Embryophyta</taxon>
        <taxon>Tracheophyta</taxon>
        <taxon>Spermatophyta</taxon>
        <taxon>Magnoliopsida</taxon>
        <taxon>eudicotyledons</taxon>
        <taxon>Gunneridae</taxon>
        <taxon>Pentapetalae</taxon>
        <taxon>asterids</taxon>
        <taxon>campanulids</taxon>
        <taxon>Asterales</taxon>
        <taxon>Asteraceae</taxon>
        <taxon>Cichorioideae</taxon>
        <taxon>Cichorieae</taxon>
        <taxon>Lactucinae</taxon>
        <taxon>Lactuca</taxon>
    </lineage>
</organism>
<dbReference type="EMBL" id="NBSK02000002">
    <property type="protein sequence ID" value="KAJ0220511.1"/>
    <property type="molecule type" value="Genomic_DNA"/>
</dbReference>
<keyword evidence="2" id="KW-1185">Reference proteome</keyword>
<dbReference type="AlphaFoldDB" id="A0A9R1WDC4"/>
<protein>
    <submittedName>
        <fullName evidence="1">Uncharacterized protein</fullName>
    </submittedName>
</protein>
<comment type="caution">
    <text evidence="1">The sequence shown here is derived from an EMBL/GenBank/DDBJ whole genome shotgun (WGS) entry which is preliminary data.</text>
</comment>
<sequence>MGCPRKSSIEKGIRQKDLILSFFFIIATEGIRGVKLPRDGPNLVVFFNTWIMQFSREIGLRKILKVNIRKSKLYGIGVNHTKDLDIAIRLFVKATHFHLCISKYRLITS</sequence>
<evidence type="ECO:0000313" key="1">
    <source>
        <dbReference type="EMBL" id="KAJ0220511.1"/>
    </source>
</evidence>